<feature type="domain" description="RNase H type-1" evidence="1">
    <location>
        <begin position="40"/>
        <end position="95"/>
    </location>
</feature>
<accession>A0A540LMY0</accession>
<organism evidence="2 3">
    <name type="scientific">Malus baccata</name>
    <name type="common">Siberian crab apple</name>
    <name type="synonym">Pyrus baccata</name>
    <dbReference type="NCBI Taxonomy" id="106549"/>
    <lineage>
        <taxon>Eukaryota</taxon>
        <taxon>Viridiplantae</taxon>
        <taxon>Streptophyta</taxon>
        <taxon>Embryophyta</taxon>
        <taxon>Tracheophyta</taxon>
        <taxon>Spermatophyta</taxon>
        <taxon>Magnoliopsida</taxon>
        <taxon>eudicotyledons</taxon>
        <taxon>Gunneridae</taxon>
        <taxon>Pentapetalae</taxon>
        <taxon>rosids</taxon>
        <taxon>fabids</taxon>
        <taxon>Rosales</taxon>
        <taxon>Rosaceae</taxon>
        <taxon>Amygdaloideae</taxon>
        <taxon>Maleae</taxon>
        <taxon>Malus</taxon>
    </lineage>
</organism>
<proteinExistence type="predicted"/>
<reference evidence="2 3" key="1">
    <citation type="journal article" date="2019" name="G3 (Bethesda)">
        <title>Sequencing of a Wild Apple (Malus baccata) Genome Unravels the Differences Between Cultivated and Wild Apple Species Regarding Disease Resistance and Cold Tolerance.</title>
        <authorList>
            <person name="Chen X."/>
        </authorList>
    </citation>
    <scope>NUCLEOTIDE SEQUENCE [LARGE SCALE GENOMIC DNA]</scope>
    <source>
        <strain evidence="3">cv. Shandingzi</strain>
        <tissue evidence="2">Leaves</tissue>
    </source>
</reference>
<dbReference type="GO" id="GO:0004523">
    <property type="term" value="F:RNA-DNA hybrid ribonuclease activity"/>
    <property type="evidence" value="ECO:0007669"/>
    <property type="project" value="InterPro"/>
</dbReference>
<dbReference type="AlphaFoldDB" id="A0A540LMY0"/>
<dbReference type="Pfam" id="PF13456">
    <property type="entry name" value="RVT_3"/>
    <property type="match status" value="1"/>
</dbReference>
<gene>
    <name evidence="2" type="ORF">C1H46_026616</name>
</gene>
<comment type="caution">
    <text evidence="2">The sequence shown here is derived from an EMBL/GenBank/DDBJ whole genome shotgun (WGS) entry which is preliminary data.</text>
</comment>
<evidence type="ECO:0000259" key="1">
    <source>
        <dbReference type="Pfam" id="PF13456"/>
    </source>
</evidence>
<dbReference type="GO" id="GO:0003676">
    <property type="term" value="F:nucleic acid binding"/>
    <property type="evidence" value="ECO:0007669"/>
    <property type="project" value="InterPro"/>
</dbReference>
<keyword evidence="3" id="KW-1185">Reference proteome</keyword>
<sequence>MIVRDENGQFVAVATGYQIGVNCFSIPRRSYCRKESYENIDAVVLEGDSTMVLAALRQHDDDSSNLGAGLNDAKHFMHLFPHVQLNHAQREAKKCGSEIGEDVLLDSNSV</sequence>
<evidence type="ECO:0000313" key="2">
    <source>
        <dbReference type="EMBL" id="TQD87846.1"/>
    </source>
</evidence>
<dbReference type="InterPro" id="IPR002156">
    <property type="entry name" value="RNaseH_domain"/>
</dbReference>
<dbReference type="EMBL" id="VIEB01000524">
    <property type="protein sequence ID" value="TQD87846.1"/>
    <property type="molecule type" value="Genomic_DNA"/>
</dbReference>
<protein>
    <recommendedName>
        <fullName evidence="1">RNase H type-1 domain-containing protein</fullName>
    </recommendedName>
</protein>
<name>A0A540LMY0_MALBA</name>
<dbReference type="Proteomes" id="UP000315295">
    <property type="component" value="Unassembled WGS sequence"/>
</dbReference>
<evidence type="ECO:0000313" key="3">
    <source>
        <dbReference type="Proteomes" id="UP000315295"/>
    </source>
</evidence>